<keyword evidence="3" id="KW-0732">Signal</keyword>
<dbReference type="Gene3D" id="2.130.10.10">
    <property type="entry name" value="YVTN repeat-like/Quinoprotein amine dehydrogenase"/>
    <property type="match status" value="2"/>
</dbReference>
<feature type="chain" id="PRO_5026907535" description="Photosynthesis system II assembly factor Ycf48/Hcf136-like domain-containing protein" evidence="3">
    <location>
        <begin position="37"/>
        <end position="351"/>
    </location>
</feature>
<proteinExistence type="predicted"/>
<dbReference type="InterPro" id="IPR028203">
    <property type="entry name" value="PSII_CF48-like_dom"/>
</dbReference>
<evidence type="ECO:0000313" key="6">
    <source>
        <dbReference type="Proteomes" id="UP000468901"/>
    </source>
</evidence>
<comment type="caution">
    <text evidence="5">The sequence shown here is derived from an EMBL/GenBank/DDBJ whole genome shotgun (WGS) entry which is preliminary data.</text>
</comment>
<keyword evidence="1" id="KW-0602">Photosynthesis</keyword>
<feature type="signal peptide" evidence="3">
    <location>
        <begin position="1"/>
        <end position="36"/>
    </location>
</feature>
<dbReference type="CDD" id="cd15482">
    <property type="entry name" value="Sialidase_non-viral"/>
    <property type="match status" value="1"/>
</dbReference>
<protein>
    <recommendedName>
        <fullName evidence="4">Photosynthesis system II assembly factor Ycf48/Hcf136-like domain-containing protein</fullName>
    </recommendedName>
</protein>
<organism evidence="5 6">
    <name type="scientific">Parvibaculum sedimenti</name>
    <dbReference type="NCBI Taxonomy" id="2608632"/>
    <lineage>
        <taxon>Bacteria</taxon>
        <taxon>Pseudomonadati</taxon>
        <taxon>Pseudomonadota</taxon>
        <taxon>Alphaproteobacteria</taxon>
        <taxon>Hyphomicrobiales</taxon>
        <taxon>Parvibaculaceae</taxon>
        <taxon>Parvibaculum</taxon>
    </lineage>
</organism>
<dbReference type="InterPro" id="IPR015943">
    <property type="entry name" value="WD40/YVTN_repeat-like_dom_sf"/>
</dbReference>
<dbReference type="GO" id="GO:0015979">
    <property type="term" value="P:photosynthesis"/>
    <property type="evidence" value="ECO:0007669"/>
    <property type="project" value="UniProtKB-KW"/>
</dbReference>
<keyword evidence="2" id="KW-0604">Photosystem II</keyword>
<evidence type="ECO:0000256" key="3">
    <source>
        <dbReference type="SAM" id="SignalP"/>
    </source>
</evidence>
<dbReference type="SUPFAM" id="SSF110296">
    <property type="entry name" value="Oligoxyloglucan reducing end-specific cellobiohydrolase"/>
    <property type="match status" value="1"/>
</dbReference>
<dbReference type="GO" id="GO:0009523">
    <property type="term" value="C:photosystem II"/>
    <property type="evidence" value="ECO:0007669"/>
    <property type="project" value="UniProtKB-KW"/>
</dbReference>
<sequence length="351" mass="37047">MKFHQFFRTVLERPVMAAALALVLAAAPLGAQSAHAEDASADAVEYATPSKLATKDLLLAATKVGNRLVAVGEFGHVVYSDDMGATWVQAAKVPTQVTLTSVYFVNDKVGFAGGHDSTVLRTDDGGVNWTLAYHDVKAQSPIMSVYFEDANHGFAMGAFAFVIETTDGGKTWNQRKLVEGSDLDSHLNMVFGEKSGTVLVAAEFGSVFRSTDKGKTFQEIKTGYEGSFWGGLALSDGSALIFGMRGNVYRSTDDGVTWAKVNSGTDKSVSGGVELPNGTVVLVGLQGYVGYSSDKGANFTEVVRADRLGYAAVTQGPAGQIVVYGEPGVKVQPDTPVEAEKAVGFHFTSGS</sequence>
<dbReference type="AlphaFoldDB" id="A0A6N6VQ11"/>
<reference evidence="5 6" key="1">
    <citation type="submission" date="2019-09" db="EMBL/GenBank/DDBJ databases">
        <title>Parvibaculum sedimenti sp. nov., isolated from sediment.</title>
        <authorList>
            <person name="Wang Y."/>
        </authorList>
    </citation>
    <scope>NUCLEOTIDE SEQUENCE [LARGE SCALE GENOMIC DNA]</scope>
    <source>
        <strain evidence="5 6">HXT-9</strain>
    </source>
</reference>
<dbReference type="PANTHER" id="PTHR47199">
    <property type="entry name" value="PHOTOSYSTEM II STABILITY/ASSEMBLY FACTOR HCF136, CHLOROPLASTIC"/>
    <property type="match status" value="1"/>
</dbReference>
<name>A0A6N6VQ11_9HYPH</name>
<dbReference type="Pfam" id="PF14870">
    <property type="entry name" value="PSII_BNR"/>
    <property type="match status" value="1"/>
</dbReference>
<dbReference type="Proteomes" id="UP000468901">
    <property type="component" value="Unassembled WGS sequence"/>
</dbReference>
<evidence type="ECO:0000313" key="5">
    <source>
        <dbReference type="EMBL" id="KAB7742277.1"/>
    </source>
</evidence>
<gene>
    <name evidence="5" type="ORF">F2P47_03155</name>
</gene>
<evidence type="ECO:0000256" key="2">
    <source>
        <dbReference type="ARBA" id="ARBA00023276"/>
    </source>
</evidence>
<dbReference type="EMBL" id="WESC01000002">
    <property type="protein sequence ID" value="KAB7742277.1"/>
    <property type="molecule type" value="Genomic_DNA"/>
</dbReference>
<dbReference type="PANTHER" id="PTHR47199:SF2">
    <property type="entry name" value="PHOTOSYSTEM II STABILITY_ASSEMBLY FACTOR HCF136, CHLOROPLASTIC"/>
    <property type="match status" value="1"/>
</dbReference>
<evidence type="ECO:0000259" key="4">
    <source>
        <dbReference type="Pfam" id="PF14870"/>
    </source>
</evidence>
<dbReference type="RefSeq" id="WP_152214699.1">
    <property type="nucleotide sequence ID" value="NZ_WESC01000002.1"/>
</dbReference>
<evidence type="ECO:0000256" key="1">
    <source>
        <dbReference type="ARBA" id="ARBA00022531"/>
    </source>
</evidence>
<feature type="domain" description="Photosynthesis system II assembly factor Ycf48/Hcf136-like" evidence="4">
    <location>
        <begin position="135"/>
        <end position="281"/>
    </location>
</feature>
<accession>A0A6N6VQ11</accession>
<keyword evidence="6" id="KW-1185">Reference proteome</keyword>